<evidence type="ECO:0000313" key="1">
    <source>
        <dbReference type="EMBL" id="KAF2152924.1"/>
    </source>
</evidence>
<reference evidence="1" key="1">
    <citation type="journal article" date="2020" name="Stud. Mycol.">
        <title>101 Dothideomycetes genomes: a test case for predicting lifestyles and emergence of pathogens.</title>
        <authorList>
            <person name="Haridas S."/>
            <person name="Albert R."/>
            <person name="Binder M."/>
            <person name="Bloem J."/>
            <person name="Labutti K."/>
            <person name="Salamov A."/>
            <person name="Andreopoulos B."/>
            <person name="Baker S."/>
            <person name="Barry K."/>
            <person name="Bills G."/>
            <person name="Bluhm B."/>
            <person name="Cannon C."/>
            <person name="Castanera R."/>
            <person name="Culley D."/>
            <person name="Daum C."/>
            <person name="Ezra D."/>
            <person name="Gonzalez J."/>
            <person name="Henrissat B."/>
            <person name="Kuo A."/>
            <person name="Liang C."/>
            <person name="Lipzen A."/>
            <person name="Lutzoni F."/>
            <person name="Magnuson J."/>
            <person name="Mondo S."/>
            <person name="Nolan M."/>
            <person name="Ohm R."/>
            <person name="Pangilinan J."/>
            <person name="Park H.-J."/>
            <person name="Ramirez L."/>
            <person name="Alfaro M."/>
            <person name="Sun H."/>
            <person name="Tritt A."/>
            <person name="Yoshinaga Y."/>
            <person name="Zwiers L.-H."/>
            <person name="Turgeon B."/>
            <person name="Goodwin S."/>
            <person name="Spatafora J."/>
            <person name="Crous P."/>
            <person name="Grigoriev I."/>
        </authorList>
    </citation>
    <scope>NUCLEOTIDE SEQUENCE</scope>
    <source>
        <strain evidence="1">CBS 260.36</strain>
    </source>
</reference>
<dbReference type="AlphaFoldDB" id="A0A9P4MK98"/>
<dbReference type="OrthoDB" id="3971593at2759"/>
<evidence type="ECO:0000313" key="2">
    <source>
        <dbReference type="Proteomes" id="UP000799439"/>
    </source>
</evidence>
<keyword evidence="2" id="KW-1185">Reference proteome</keyword>
<name>A0A9P4MK98_9PEZI</name>
<dbReference type="Proteomes" id="UP000799439">
    <property type="component" value="Unassembled WGS sequence"/>
</dbReference>
<protein>
    <recommendedName>
        <fullName evidence="3">F-box domain-containing protein</fullName>
    </recommendedName>
</protein>
<evidence type="ECO:0008006" key="3">
    <source>
        <dbReference type="Google" id="ProtNLM"/>
    </source>
</evidence>
<sequence>MKITNISRRFLRNLRSKLELDPDFILKSSREQPNVMAPLEALPIEMVWKIASFLDSGHDFIAFHQSCSHVLQCTTPHQVIWRREFLKKYDSPDRGQNRASNSELYKLYRLRNHYLKPTIDFAKIGEREARRKILTVQHLIFLILDSITDERGLSFNIHFLRHYCKRSNFLTTLFNASITARFLNNNDRSVTAMVDPVNSNRFLFPYCVLASVLFPFTLSGHDNISSQSQSASHNRLRWPNTGFAIFPESQRMMYSNEASVPLWRNSNRLQVTALWLMHATVFWRYHLVTDQPTTLYNSYNDLPRVQRIRCWDKQLVHLAKALPIGKDWLGIYSSLRPTDYANLQRSGWDGVVEDHFPLDAQGLPEILRYHFTWISDRQQVYWPTRFQQAVPRACNSTYEMTAQHFKVEGRRRRGTPNFEARGWLSLLPAQAQIEGWQRFVMVNFERNQFGNVVLDNSFAHEGIVLPGGKVVLGRYWNIFDDQGNGQRCYPFILWNGDILTFPSKT</sequence>
<organism evidence="1 2">
    <name type="scientific">Myriangium duriaei CBS 260.36</name>
    <dbReference type="NCBI Taxonomy" id="1168546"/>
    <lineage>
        <taxon>Eukaryota</taxon>
        <taxon>Fungi</taxon>
        <taxon>Dikarya</taxon>
        <taxon>Ascomycota</taxon>
        <taxon>Pezizomycotina</taxon>
        <taxon>Dothideomycetes</taxon>
        <taxon>Dothideomycetidae</taxon>
        <taxon>Myriangiales</taxon>
        <taxon>Myriangiaceae</taxon>
        <taxon>Myriangium</taxon>
    </lineage>
</organism>
<dbReference type="EMBL" id="ML996085">
    <property type="protein sequence ID" value="KAF2152924.1"/>
    <property type="molecule type" value="Genomic_DNA"/>
</dbReference>
<proteinExistence type="predicted"/>
<accession>A0A9P4MK98</accession>
<comment type="caution">
    <text evidence="1">The sequence shown here is derived from an EMBL/GenBank/DDBJ whole genome shotgun (WGS) entry which is preliminary data.</text>
</comment>
<gene>
    <name evidence="1" type="ORF">K461DRAFT_320670</name>
</gene>